<evidence type="ECO:0000256" key="4">
    <source>
        <dbReference type="ARBA" id="ARBA00022741"/>
    </source>
</evidence>
<accession>A0ABS1WVD1</accession>
<keyword evidence="6" id="KW-0067">ATP-binding</keyword>
<dbReference type="RefSeq" id="WP_203167004.1">
    <property type="nucleotide sequence ID" value="NZ_JAEVLS010000002.1"/>
</dbReference>
<comment type="caution">
    <text evidence="12">The sequence shown here is derived from an EMBL/GenBank/DDBJ whole genome shotgun (WGS) entry which is preliminary data.</text>
</comment>
<keyword evidence="4" id="KW-0547">Nucleotide-binding</keyword>
<keyword evidence="8" id="KW-0597">Phosphoprotein</keyword>
<organism evidence="12 13">
    <name type="scientific">Steroidobacter gossypii</name>
    <dbReference type="NCBI Taxonomy" id="2805490"/>
    <lineage>
        <taxon>Bacteria</taxon>
        <taxon>Pseudomonadati</taxon>
        <taxon>Pseudomonadota</taxon>
        <taxon>Gammaproteobacteria</taxon>
        <taxon>Steroidobacterales</taxon>
        <taxon>Steroidobacteraceae</taxon>
        <taxon>Steroidobacter</taxon>
    </lineage>
</organism>
<dbReference type="InterPro" id="IPR003594">
    <property type="entry name" value="HATPase_dom"/>
</dbReference>
<evidence type="ECO:0000256" key="5">
    <source>
        <dbReference type="ARBA" id="ARBA00022777"/>
    </source>
</evidence>
<keyword evidence="5" id="KW-0418">Kinase</keyword>
<evidence type="ECO:0000259" key="11">
    <source>
        <dbReference type="PROSITE" id="PS50110"/>
    </source>
</evidence>
<evidence type="ECO:0000256" key="1">
    <source>
        <dbReference type="ARBA" id="ARBA00000085"/>
    </source>
</evidence>
<dbReference type="InterPro" id="IPR004358">
    <property type="entry name" value="Sig_transdc_His_kin-like_C"/>
</dbReference>
<gene>
    <name evidence="12" type="ORF">JM946_09250</name>
</gene>
<dbReference type="Pfam" id="PF02518">
    <property type="entry name" value="HATPase_c"/>
    <property type="match status" value="1"/>
</dbReference>
<keyword evidence="7" id="KW-0902">Two-component regulatory system</keyword>
<evidence type="ECO:0000256" key="6">
    <source>
        <dbReference type="ARBA" id="ARBA00022840"/>
    </source>
</evidence>
<feature type="domain" description="Histidine kinase" evidence="10">
    <location>
        <begin position="221"/>
        <end position="474"/>
    </location>
</feature>
<dbReference type="InterPro" id="IPR036097">
    <property type="entry name" value="HisK_dim/P_sf"/>
</dbReference>
<dbReference type="SUPFAM" id="SSF55874">
    <property type="entry name" value="ATPase domain of HSP90 chaperone/DNA topoisomerase II/histidine kinase"/>
    <property type="match status" value="1"/>
</dbReference>
<dbReference type="Gene3D" id="3.30.565.10">
    <property type="entry name" value="Histidine kinase-like ATPase, C-terminal domain"/>
    <property type="match status" value="1"/>
</dbReference>
<dbReference type="Gene3D" id="1.10.287.130">
    <property type="match status" value="1"/>
</dbReference>
<dbReference type="PROSITE" id="PS50110">
    <property type="entry name" value="RESPONSE_REGULATORY"/>
    <property type="match status" value="1"/>
</dbReference>
<evidence type="ECO:0000256" key="3">
    <source>
        <dbReference type="ARBA" id="ARBA00022679"/>
    </source>
</evidence>
<reference evidence="12 13" key="1">
    <citation type="journal article" date="2021" name="Int. J. Syst. Evol. Microbiol.">
        <title>Steroidobacter gossypii sp. nov., isolated from soil of cotton cropping field.</title>
        <authorList>
            <person name="Huang R."/>
            <person name="Yang S."/>
            <person name="Zhen C."/>
            <person name="Liu W."/>
        </authorList>
    </citation>
    <scope>NUCLEOTIDE SEQUENCE [LARGE SCALE GENOMIC DNA]</scope>
    <source>
        <strain evidence="12 13">S1-65</strain>
    </source>
</reference>
<evidence type="ECO:0000256" key="7">
    <source>
        <dbReference type="ARBA" id="ARBA00023012"/>
    </source>
</evidence>
<evidence type="ECO:0000259" key="10">
    <source>
        <dbReference type="PROSITE" id="PS50109"/>
    </source>
</evidence>
<feature type="coiled-coil region" evidence="9">
    <location>
        <begin position="171"/>
        <end position="205"/>
    </location>
</feature>
<name>A0ABS1WVD1_9GAMM</name>
<evidence type="ECO:0000313" key="13">
    <source>
        <dbReference type="Proteomes" id="UP000661077"/>
    </source>
</evidence>
<dbReference type="InterPro" id="IPR011006">
    <property type="entry name" value="CheY-like_superfamily"/>
</dbReference>
<dbReference type="PRINTS" id="PR00344">
    <property type="entry name" value="BCTRLSENSOR"/>
</dbReference>
<dbReference type="SMART" id="SM00387">
    <property type="entry name" value="HATPase_c"/>
    <property type="match status" value="1"/>
</dbReference>
<dbReference type="PANTHER" id="PTHR43065:SF46">
    <property type="entry name" value="C4-DICARBOXYLATE TRANSPORT SENSOR PROTEIN DCTB"/>
    <property type="match status" value="1"/>
</dbReference>
<keyword evidence="9" id="KW-0175">Coiled coil</keyword>
<keyword evidence="13" id="KW-1185">Reference proteome</keyword>
<dbReference type="SUPFAM" id="SSF52172">
    <property type="entry name" value="CheY-like"/>
    <property type="match status" value="1"/>
</dbReference>
<dbReference type="InterPro" id="IPR001789">
    <property type="entry name" value="Sig_transdc_resp-reg_receiver"/>
</dbReference>
<dbReference type="EMBL" id="JAEVLS010000002">
    <property type="protein sequence ID" value="MBM0104935.1"/>
    <property type="molecule type" value="Genomic_DNA"/>
</dbReference>
<dbReference type="SUPFAM" id="SSF47384">
    <property type="entry name" value="Homodimeric domain of signal transducing histidine kinase"/>
    <property type="match status" value="1"/>
</dbReference>
<feature type="domain" description="Response regulatory" evidence="11">
    <location>
        <begin position="11"/>
        <end position="158"/>
    </location>
</feature>
<dbReference type="PROSITE" id="PS50109">
    <property type="entry name" value="HIS_KIN"/>
    <property type="match status" value="1"/>
</dbReference>
<dbReference type="InterPro" id="IPR005467">
    <property type="entry name" value="His_kinase_dom"/>
</dbReference>
<evidence type="ECO:0000313" key="12">
    <source>
        <dbReference type="EMBL" id="MBM0104935.1"/>
    </source>
</evidence>
<protein>
    <recommendedName>
        <fullName evidence="2">histidine kinase</fullName>
        <ecNumber evidence="2">2.7.13.3</ecNumber>
    </recommendedName>
</protein>
<keyword evidence="3" id="KW-0808">Transferase</keyword>
<dbReference type="Proteomes" id="UP000661077">
    <property type="component" value="Unassembled WGS sequence"/>
</dbReference>
<dbReference type="PANTHER" id="PTHR43065">
    <property type="entry name" value="SENSOR HISTIDINE KINASE"/>
    <property type="match status" value="1"/>
</dbReference>
<evidence type="ECO:0000256" key="9">
    <source>
        <dbReference type="SAM" id="Coils"/>
    </source>
</evidence>
<dbReference type="InterPro" id="IPR036890">
    <property type="entry name" value="HATPase_C_sf"/>
</dbReference>
<dbReference type="EC" id="2.7.13.3" evidence="2"/>
<dbReference type="Pfam" id="PF00072">
    <property type="entry name" value="Response_reg"/>
    <property type="match status" value="1"/>
</dbReference>
<comment type="catalytic activity">
    <reaction evidence="1">
        <text>ATP + protein L-histidine = ADP + protein N-phospho-L-histidine.</text>
        <dbReference type="EC" id="2.7.13.3"/>
    </reaction>
</comment>
<proteinExistence type="predicted"/>
<evidence type="ECO:0000256" key="8">
    <source>
        <dbReference type="PROSITE-ProRule" id="PRU00169"/>
    </source>
</evidence>
<feature type="modified residue" description="4-aspartylphosphate" evidence="8">
    <location>
        <position position="89"/>
    </location>
</feature>
<sequence length="483" mass="53264">MSAVHALPTARILVIDDNESIHRDFRRILLPSQQDAVALAELEETLFGSTQRLSRTGFELDSAYQGEEGLAMSIRAQEEGRPYSMAFVDMRMPPGWDGVETIARLWERDPELQIAICSAYSDYSWQEMARRLDLRDRLLILKKPFDNIEIYQLATALVAKWRMSREAAARMVQLEAAVEKRTSELRNANQELQTQISERRRLEGQLALRHKLESIGQLAAGVAHEINTPIQYIGDSIHFLHAAYSDLATLQDQYEGLLALEHESVKAAEMCANVRQALAGTDAHFLRKEIPLACERALAGVDHVARIVRAMKELAHPRTHELAPADINEAIKSALLVSHNEYKYLAQLETHLGELPAVVCSVSELSQVLLNLIVNAAHAIEAAGRDVSTGRIVIRTALDGDHVTIAISDNGTGIPTAIADKIFDPFFTTKEIGKGTGQGLAIAFAVVAKHRGTLTFQSAEGQGTTFTVRLPIQPADVAAAVFE</sequence>
<dbReference type="Gene3D" id="3.40.50.2300">
    <property type="match status" value="1"/>
</dbReference>
<evidence type="ECO:0000256" key="2">
    <source>
        <dbReference type="ARBA" id="ARBA00012438"/>
    </source>
</evidence>